<gene>
    <name evidence="3" type="ORF">TSPI_10305</name>
</gene>
<feature type="domain" description="DUF7107" evidence="2">
    <location>
        <begin position="26"/>
        <end position="70"/>
    </location>
</feature>
<name>A0ABR3KSM6_TRISP</name>
<dbReference type="Proteomes" id="UP001558632">
    <property type="component" value="Unassembled WGS sequence"/>
</dbReference>
<reference evidence="3 4" key="1">
    <citation type="submission" date="2024-07" db="EMBL/GenBank/DDBJ databases">
        <title>Enhanced genomic and transcriptomic resources for Trichinella pseudospiralis and T. spiralis underpin the discovery of pronounced molecular differences between stages and species.</title>
        <authorList>
            <person name="Pasi K.K."/>
            <person name="La Rosa G."/>
            <person name="Gomez-Morales M.A."/>
            <person name="Tosini F."/>
            <person name="Sumanam S."/>
            <person name="Young N.D."/>
            <person name="Chang B.C."/>
            <person name="Robin G.B."/>
        </authorList>
    </citation>
    <scope>NUCLEOTIDE SEQUENCE [LARGE SCALE GENOMIC DNA]</scope>
    <source>
        <strain evidence="3">ISS534</strain>
    </source>
</reference>
<keyword evidence="1" id="KW-0732">Signal</keyword>
<evidence type="ECO:0000313" key="3">
    <source>
        <dbReference type="EMBL" id="KAL1242589.1"/>
    </source>
</evidence>
<feature type="chain" id="PRO_5045162957" evidence="1">
    <location>
        <begin position="19"/>
        <end position="127"/>
    </location>
</feature>
<evidence type="ECO:0000256" key="1">
    <source>
        <dbReference type="SAM" id="SignalP"/>
    </source>
</evidence>
<keyword evidence="4" id="KW-1185">Reference proteome</keyword>
<evidence type="ECO:0000259" key="2">
    <source>
        <dbReference type="Pfam" id="PF23416"/>
    </source>
</evidence>
<accession>A0ABR3KSM6</accession>
<sequence>MVYVYFGLLLWQVLIVVSYKLDLNSECKTSHDCKKQTICVNGKCKVAATIGKQCKVDSDCDDGQSCRFGVSRDGWKAERYDGRETELQYNLMDQAVSVAEFDGPSYFIAPEVWRRALTLSVDPARAK</sequence>
<dbReference type="InterPro" id="IPR055531">
    <property type="entry name" value="DUF7107"/>
</dbReference>
<proteinExistence type="predicted"/>
<organism evidence="3 4">
    <name type="scientific">Trichinella spiralis</name>
    <name type="common">Trichina worm</name>
    <dbReference type="NCBI Taxonomy" id="6334"/>
    <lineage>
        <taxon>Eukaryota</taxon>
        <taxon>Metazoa</taxon>
        <taxon>Ecdysozoa</taxon>
        <taxon>Nematoda</taxon>
        <taxon>Enoplea</taxon>
        <taxon>Dorylaimia</taxon>
        <taxon>Trichinellida</taxon>
        <taxon>Trichinellidae</taxon>
        <taxon>Trichinella</taxon>
    </lineage>
</organism>
<feature type="signal peptide" evidence="1">
    <location>
        <begin position="1"/>
        <end position="18"/>
    </location>
</feature>
<evidence type="ECO:0000313" key="4">
    <source>
        <dbReference type="Proteomes" id="UP001558632"/>
    </source>
</evidence>
<protein>
    <submittedName>
        <fullName evidence="3">Laminin subunit</fullName>
    </submittedName>
</protein>
<dbReference type="Pfam" id="PF23416">
    <property type="entry name" value="DUF7107"/>
    <property type="match status" value="1"/>
</dbReference>
<comment type="caution">
    <text evidence="3">The sequence shown here is derived from an EMBL/GenBank/DDBJ whole genome shotgun (WGS) entry which is preliminary data.</text>
</comment>
<dbReference type="EMBL" id="JBEUSY010000195">
    <property type="protein sequence ID" value="KAL1242589.1"/>
    <property type="molecule type" value="Genomic_DNA"/>
</dbReference>